<dbReference type="InterPro" id="IPR020625">
    <property type="entry name" value="Schiff_base-form_aldolases_AS"/>
</dbReference>
<dbReference type="InterPro" id="IPR005263">
    <property type="entry name" value="DapA"/>
</dbReference>
<keyword evidence="8 12" id="KW-0457">Lysine biosynthesis</keyword>
<gene>
    <name evidence="12" type="primary">dapA</name>
    <name evidence="16" type="ORF">HNQ46_002373</name>
</gene>
<dbReference type="RefSeq" id="WP_183684844.1">
    <property type="nucleotide sequence ID" value="NZ_JACHHH010000016.1"/>
</dbReference>
<feature type="site" description="Part of a proton relay during catalysis" evidence="12">
    <location>
        <position position="46"/>
    </location>
</feature>
<evidence type="ECO:0000256" key="12">
    <source>
        <dbReference type="HAMAP-Rule" id="MF_00418"/>
    </source>
</evidence>
<dbReference type="PRINTS" id="PR00146">
    <property type="entry name" value="DHPICSNTHASE"/>
</dbReference>
<dbReference type="InterPro" id="IPR013785">
    <property type="entry name" value="Aldolase_TIM"/>
</dbReference>
<dbReference type="GeneID" id="85015882"/>
<evidence type="ECO:0000256" key="9">
    <source>
        <dbReference type="ARBA" id="ARBA00023239"/>
    </source>
</evidence>
<comment type="caution">
    <text evidence="16">The sequence shown here is derived from an EMBL/GenBank/DDBJ whole genome shotgun (WGS) entry which is preliminary data.</text>
</comment>
<keyword evidence="10 12" id="KW-0704">Schiff base</keyword>
<dbReference type="GO" id="GO:0005829">
    <property type="term" value="C:cytosol"/>
    <property type="evidence" value="ECO:0007669"/>
    <property type="project" value="TreeGrafter"/>
</dbReference>
<dbReference type="AlphaFoldDB" id="A0A7W9SHP9"/>
<dbReference type="GO" id="GO:0008840">
    <property type="term" value="F:4-hydroxy-tetrahydrodipicolinate synthase activity"/>
    <property type="evidence" value="ECO:0007669"/>
    <property type="project" value="UniProtKB-UniRule"/>
</dbReference>
<comment type="subcellular location">
    <subcellularLocation>
        <location evidence="12">Cytoplasm</location>
    </subcellularLocation>
</comment>
<evidence type="ECO:0000256" key="5">
    <source>
        <dbReference type="ARBA" id="ARBA00022490"/>
    </source>
</evidence>
<evidence type="ECO:0000256" key="15">
    <source>
        <dbReference type="PIRSR" id="PIRSR001365-2"/>
    </source>
</evidence>
<evidence type="ECO:0000313" key="17">
    <source>
        <dbReference type="Proteomes" id="UP000522163"/>
    </source>
</evidence>
<reference evidence="16 17" key="1">
    <citation type="submission" date="2020-08" db="EMBL/GenBank/DDBJ databases">
        <title>Genomic Encyclopedia of Type Strains, Phase IV (KMG-IV): sequencing the most valuable type-strain genomes for metagenomic binning, comparative biology and taxonomic classification.</title>
        <authorList>
            <person name="Goeker M."/>
        </authorList>
    </citation>
    <scope>NUCLEOTIDE SEQUENCE [LARGE SCALE GENOMIC DNA]</scope>
    <source>
        <strain evidence="16 17">DSM 17245</strain>
    </source>
</reference>
<dbReference type="InterPro" id="IPR002220">
    <property type="entry name" value="DapA-like"/>
</dbReference>
<comment type="pathway">
    <text evidence="2 12">Amino-acid biosynthesis; L-lysine biosynthesis via DAP pathway; (S)-tetrahydrodipicolinate from L-aspartate: step 3/4.</text>
</comment>
<keyword evidence="7 12" id="KW-0220">Diaminopimelate biosynthesis</keyword>
<evidence type="ECO:0000256" key="2">
    <source>
        <dbReference type="ARBA" id="ARBA00005120"/>
    </source>
</evidence>
<comment type="subunit">
    <text evidence="12">Homotetramer; dimer of dimers.</text>
</comment>
<dbReference type="Gene3D" id="3.20.20.70">
    <property type="entry name" value="Aldolase class I"/>
    <property type="match status" value="1"/>
</dbReference>
<feature type="site" description="Part of a proton relay during catalysis" evidence="12">
    <location>
        <position position="109"/>
    </location>
</feature>
<dbReference type="PIRSF" id="PIRSF001365">
    <property type="entry name" value="DHDPS"/>
    <property type="match status" value="1"/>
</dbReference>
<evidence type="ECO:0000256" key="14">
    <source>
        <dbReference type="PIRSR" id="PIRSR001365-1"/>
    </source>
</evidence>
<proteinExistence type="inferred from homology"/>
<comment type="function">
    <text evidence="1 12">Catalyzes the condensation of (S)-aspartate-beta-semialdehyde [(S)-ASA] and pyruvate to 4-hydroxy-tetrahydrodipicolinate (HTPA).</text>
</comment>
<keyword evidence="5 12" id="KW-0963">Cytoplasm</keyword>
<dbReference type="CDD" id="cd00950">
    <property type="entry name" value="DHDPS"/>
    <property type="match status" value="1"/>
</dbReference>
<dbReference type="PANTHER" id="PTHR12128">
    <property type="entry name" value="DIHYDRODIPICOLINATE SYNTHASE"/>
    <property type="match status" value="1"/>
</dbReference>
<dbReference type="InterPro" id="IPR020624">
    <property type="entry name" value="Schiff_base-form_aldolases_CS"/>
</dbReference>
<evidence type="ECO:0000256" key="3">
    <source>
        <dbReference type="ARBA" id="ARBA00007592"/>
    </source>
</evidence>
<feature type="active site" description="Proton donor/acceptor" evidence="12 14">
    <location>
        <position position="135"/>
    </location>
</feature>
<feature type="active site" description="Schiff-base intermediate with substrate" evidence="12 14">
    <location>
        <position position="164"/>
    </location>
</feature>
<dbReference type="SUPFAM" id="SSF51569">
    <property type="entry name" value="Aldolase"/>
    <property type="match status" value="1"/>
</dbReference>
<comment type="caution">
    <text evidence="12">Was originally thought to be a dihydrodipicolinate synthase (DHDPS), catalyzing the condensation of (S)-aspartate-beta-semialdehyde [(S)-ASA] and pyruvate to dihydrodipicolinate (DHDP). However, it was shown in E.coli that the product of the enzymatic reaction is not dihydrodipicolinate but in fact (4S)-4-hydroxy-2,3,4,5-tetrahydro-(2S)-dipicolinic acid (HTPA), and that the consecutive dehydration reaction leading to DHDP is not spontaneous but catalyzed by DapB.</text>
</comment>
<evidence type="ECO:0000256" key="7">
    <source>
        <dbReference type="ARBA" id="ARBA00022915"/>
    </source>
</evidence>
<evidence type="ECO:0000256" key="6">
    <source>
        <dbReference type="ARBA" id="ARBA00022605"/>
    </source>
</evidence>
<sequence length="295" mass="31709">MALFKGAGVALITPFHEDGSVNYEKLTEILEEQIAEGTDAIVAVGTTGEAATLTEDEHIEVVAHTVKVVNHRIPVIAGTGSNCTATAIDLSQRAEKAGADGLLLVTPYYNKATQKGLYAHYKAIADAVSIPCILYNVPGRTGMKIEPKTMADLYYNVKNIVGVKEATGDVGATSDLMRLVDEDFLLYSGEDGIIVPLLSIGGSGVISVLSNVAPRQTADICKKWFAGDVKGAWEEQKRALPLIHSLFMEVNPIPVKAGMNLQGKAVGGMRLPLTEMEEAHQEVLKEEMRRYGILS</sequence>
<keyword evidence="9 12" id="KW-0456">Lyase</keyword>
<name>A0A7W9SHP9_9FIRM</name>
<dbReference type="GO" id="GO:0019877">
    <property type="term" value="P:diaminopimelate biosynthetic process"/>
    <property type="evidence" value="ECO:0007669"/>
    <property type="project" value="UniProtKB-UniRule"/>
</dbReference>
<dbReference type="Proteomes" id="UP000522163">
    <property type="component" value="Unassembled WGS sequence"/>
</dbReference>
<dbReference type="HAMAP" id="MF_00418">
    <property type="entry name" value="DapA"/>
    <property type="match status" value="1"/>
</dbReference>
<evidence type="ECO:0000256" key="1">
    <source>
        <dbReference type="ARBA" id="ARBA00003294"/>
    </source>
</evidence>
<dbReference type="NCBIfam" id="TIGR00674">
    <property type="entry name" value="dapA"/>
    <property type="match status" value="1"/>
</dbReference>
<dbReference type="PROSITE" id="PS00665">
    <property type="entry name" value="DHDPS_1"/>
    <property type="match status" value="1"/>
</dbReference>
<dbReference type="UniPathway" id="UPA00034">
    <property type="reaction ID" value="UER00017"/>
</dbReference>
<comment type="catalytic activity">
    <reaction evidence="11 12">
        <text>L-aspartate 4-semialdehyde + pyruvate = (2S,4S)-4-hydroxy-2,3,4,5-tetrahydrodipicolinate + H2O + H(+)</text>
        <dbReference type="Rhea" id="RHEA:34171"/>
        <dbReference type="ChEBI" id="CHEBI:15361"/>
        <dbReference type="ChEBI" id="CHEBI:15377"/>
        <dbReference type="ChEBI" id="CHEBI:15378"/>
        <dbReference type="ChEBI" id="CHEBI:67139"/>
        <dbReference type="ChEBI" id="CHEBI:537519"/>
        <dbReference type="EC" id="4.3.3.7"/>
    </reaction>
</comment>
<dbReference type="EMBL" id="JACHHH010000016">
    <property type="protein sequence ID" value="MBB6042374.1"/>
    <property type="molecule type" value="Genomic_DNA"/>
</dbReference>
<protein>
    <recommendedName>
        <fullName evidence="4 12">4-hydroxy-tetrahydrodipicolinate synthase</fullName>
        <shortName evidence="12">HTPA synthase</shortName>
        <ecNumber evidence="4 12">4.3.3.7</ecNumber>
    </recommendedName>
</protein>
<organism evidence="16 17">
    <name type="scientific">Oribacterium sinus</name>
    <dbReference type="NCBI Taxonomy" id="237576"/>
    <lineage>
        <taxon>Bacteria</taxon>
        <taxon>Bacillati</taxon>
        <taxon>Bacillota</taxon>
        <taxon>Clostridia</taxon>
        <taxon>Lachnospirales</taxon>
        <taxon>Lachnospiraceae</taxon>
        <taxon>Oribacterium</taxon>
    </lineage>
</organism>
<comment type="similarity">
    <text evidence="3 12 13">Belongs to the DapA family.</text>
</comment>
<dbReference type="GO" id="GO:0009089">
    <property type="term" value="P:lysine biosynthetic process via diaminopimelate"/>
    <property type="evidence" value="ECO:0007669"/>
    <property type="project" value="UniProtKB-UniRule"/>
</dbReference>
<evidence type="ECO:0000256" key="10">
    <source>
        <dbReference type="ARBA" id="ARBA00023270"/>
    </source>
</evidence>
<keyword evidence="6 12" id="KW-0028">Amino-acid biosynthesis</keyword>
<dbReference type="EC" id="4.3.3.7" evidence="4 12"/>
<dbReference type="SMART" id="SM01130">
    <property type="entry name" value="DHDPS"/>
    <property type="match status" value="1"/>
</dbReference>
<evidence type="ECO:0000256" key="11">
    <source>
        <dbReference type="ARBA" id="ARBA00047836"/>
    </source>
</evidence>
<accession>A0A7W9SHP9</accession>
<feature type="binding site" evidence="12 15">
    <location>
        <position position="47"/>
    </location>
    <ligand>
        <name>pyruvate</name>
        <dbReference type="ChEBI" id="CHEBI:15361"/>
    </ligand>
</feature>
<dbReference type="PANTHER" id="PTHR12128:SF66">
    <property type="entry name" value="4-HYDROXY-2-OXOGLUTARATE ALDOLASE, MITOCHONDRIAL"/>
    <property type="match status" value="1"/>
</dbReference>
<evidence type="ECO:0000256" key="4">
    <source>
        <dbReference type="ARBA" id="ARBA00012086"/>
    </source>
</evidence>
<dbReference type="PROSITE" id="PS00666">
    <property type="entry name" value="DHDPS_2"/>
    <property type="match status" value="1"/>
</dbReference>
<evidence type="ECO:0000256" key="8">
    <source>
        <dbReference type="ARBA" id="ARBA00023154"/>
    </source>
</evidence>
<evidence type="ECO:0000313" key="16">
    <source>
        <dbReference type="EMBL" id="MBB6042374.1"/>
    </source>
</evidence>
<dbReference type="Pfam" id="PF00701">
    <property type="entry name" value="DHDPS"/>
    <property type="match status" value="1"/>
</dbReference>
<evidence type="ECO:0000256" key="13">
    <source>
        <dbReference type="PIRNR" id="PIRNR001365"/>
    </source>
</evidence>
<feature type="binding site" evidence="12 15">
    <location>
        <position position="206"/>
    </location>
    <ligand>
        <name>pyruvate</name>
        <dbReference type="ChEBI" id="CHEBI:15361"/>
    </ligand>
</feature>